<dbReference type="PROSITE" id="PS51000">
    <property type="entry name" value="HTH_DEOR_2"/>
    <property type="match status" value="1"/>
</dbReference>
<keyword evidence="1" id="KW-0805">Transcription regulation</keyword>
<gene>
    <name evidence="5" type="ORF">OL233_01400</name>
</gene>
<dbReference type="SMART" id="SM01134">
    <property type="entry name" value="DeoRC"/>
    <property type="match status" value="1"/>
</dbReference>
<dbReference type="SUPFAM" id="SSF46785">
    <property type="entry name" value="Winged helix' DNA-binding domain"/>
    <property type="match status" value="1"/>
</dbReference>
<dbReference type="SMART" id="SM00420">
    <property type="entry name" value="HTH_DEOR"/>
    <property type="match status" value="1"/>
</dbReference>
<organism evidence="5 6">
    <name type="scientific">Vagococcus proximus</name>
    <dbReference type="NCBI Taxonomy" id="2991417"/>
    <lineage>
        <taxon>Bacteria</taxon>
        <taxon>Bacillati</taxon>
        <taxon>Bacillota</taxon>
        <taxon>Bacilli</taxon>
        <taxon>Lactobacillales</taxon>
        <taxon>Enterococcaceae</taxon>
        <taxon>Vagococcus</taxon>
    </lineage>
</organism>
<dbReference type="Pfam" id="PF00455">
    <property type="entry name" value="DeoRC"/>
    <property type="match status" value="1"/>
</dbReference>
<accession>A0ABT5WYY3</accession>
<proteinExistence type="predicted"/>
<dbReference type="InterPro" id="IPR036390">
    <property type="entry name" value="WH_DNA-bd_sf"/>
</dbReference>
<evidence type="ECO:0000313" key="6">
    <source>
        <dbReference type="Proteomes" id="UP001147148"/>
    </source>
</evidence>
<evidence type="ECO:0000256" key="3">
    <source>
        <dbReference type="ARBA" id="ARBA00023163"/>
    </source>
</evidence>
<protein>
    <submittedName>
        <fullName evidence="5">DeoR/GlpR family DNA-binding transcription regulator</fullName>
    </submittedName>
</protein>
<evidence type="ECO:0000313" key="5">
    <source>
        <dbReference type="EMBL" id="MDF0478929.1"/>
    </source>
</evidence>
<dbReference type="PANTHER" id="PTHR30363:SF44">
    <property type="entry name" value="AGA OPERON TRANSCRIPTIONAL REPRESSOR-RELATED"/>
    <property type="match status" value="1"/>
</dbReference>
<dbReference type="PRINTS" id="PR00037">
    <property type="entry name" value="HTHLACR"/>
</dbReference>
<dbReference type="Pfam" id="PF08220">
    <property type="entry name" value="HTH_DeoR"/>
    <property type="match status" value="1"/>
</dbReference>
<reference evidence="5" key="1">
    <citation type="submission" date="2022-10" db="EMBL/GenBank/DDBJ databases">
        <title>Vagococcus sp. isolated from poultry meat.</title>
        <authorList>
            <person name="Johansson P."/>
            <person name="Bjorkroth J."/>
        </authorList>
    </citation>
    <scope>NUCLEOTIDE SEQUENCE</scope>
    <source>
        <strain evidence="5">PNs007</strain>
    </source>
</reference>
<evidence type="ECO:0000256" key="2">
    <source>
        <dbReference type="ARBA" id="ARBA00023125"/>
    </source>
</evidence>
<dbReference type="PROSITE" id="PS00894">
    <property type="entry name" value="HTH_DEOR_1"/>
    <property type="match status" value="1"/>
</dbReference>
<dbReference type="InterPro" id="IPR037171">
    <property type="entry name" value="NagB/RpiA_transferase-like"/>
</dbReference>
<dbReference type="InterPro" id="IPR018356">
    <property type="entry name" value="Tscrpt_reg_HTH_DeoR_CS"/>
</dbReference>
<dbReference type="InterPro" id="IPR014036">
    <property type="entry name" value="DeoR-like_C"/>
</dbReference>
<dbReference type="Gene3D" id="1.10.10.10">
    <property type="entry name" value="Winged helix-like DNA-binding domain superfamily/Winged helix DNA-binding domain"/>
    <property type="match status" value="1"/>
</dbReference>
<evidence type="ECO:0000256" key="1">
    <source>
        <dbReference type="ARBA" id="ARBA00023015"/>
    </source>
</evidence>
<keyword evidence="6" id="KW-1185">Reference proteome</keyword>
<keyword evidence="2 5" id="KW-0238">DNA-binding</keyword>
<dbReference type="Proteomes" id="UP001147148">
    <property type="component" value="Unassembled WGS sequence"/>
</dbReference>
<keyword evidence="3" id="KW-0804">Transcription</keyword>
<dbReference type="GO" id="GO:0003677">
    <property type="term" value="F:DNA binding"/>
    <property type="evidence" value="ECO:0007669"/>
    <property type="project" value="UniProtKB-KW"/>
</dbReference>
<dbReference type="SUPFAM" id="SSF100950">
    <property type="entry name" value="NagB/RpiA/CoA transferase-like"/>
    <property type="match status" value="1"/>
</dbReference>
<name>A0ABT5WYY3_9ENTE</name>
<dbReference type="Gene3D" id="3.40.50.1360">
    <property type="match status" value="1"/>
</dbReference>
<dbReference type="InterPro" id="IPR001034">
    <property type="entry name" value="DeoR_HTH"/>
</dbReference>
<feature type="domain" description="HTH deoR-type" evidence="4">
    <location>
        <begin position="3"/>
        <end position="58"/>
    </location>
</feature>
<dbReference type="EMBL" id="JAPDSH010000001">
    <property type="protein sequence ID" value="MDF0478929.1"/>
    <property type="molecule type" value="Genomic_DNA"/>
</dbReference>
<evidence type="ECO:0000259" key="4">
    <source>
        <dbReference type="PROSITE" id="PS51000"/>
    </source>
</evidence>
<comment type="caution">
    <text evidence="5">The sequence shown here is derived from an EMBL/GenBank/DDBJ whole genome shotgun (WGS) entry which is preliminary data.</text>
</comment>
<dbReference type="RefSeq" id="WP_275470584.1">
    <property type="nucleotide sequence ID" value="NZ_JAPDSH010000001.1"/>
</dbReference>
<dbReference type="InterPro" id="IPR050313">
    <property type="entry name" value="Carb_Metab_HTH_regulators"/>
</dbReference>
<dbReference type="InterPro" id="IPR036388">
    <property type="entry name" value="WH-like_DNA-bd_sf"/>
</dbReference>
<sequence length="258" mass="29268">MADLERHKNILELLKNEEYANIDYLCKKLYVSKSTIRRDLVDMEKKGLIVRYHGGVTLSNASNKDNSYKVRQEEHKAAKELLAEETIKFVYDNISIFVDSSTTVLALVPLLNRFKNLVIITNGLQTALELSEYQFIDTKVLGGDLLPGSTSMIGSRTTDEINNYNVDLCIMSCKGLNERGIYEASDFQAQVKNKMIRNSKKVILVCDSSKFDRSLLYKSADYVAIDTIITNAEPSATIKKQLNASYINFINIKNEKKR</sequence>
<dbReference type="PANTHER" id="PTHR30363">
    <property type="entry name" value="HTH-TYPE TRANSCRIPTIONAL REGULATOR SRLR-RELATED"/>
    <property type="match status" value="1"/>
</dbReference>